<organism evidence="2 3">
    <name type="scientific">Paracoccus aminophilus JCM 7686</name>
    <dbReference type="NCBI Taxonomy" id="1367847"/>
    <lineage>
        <taxon>Bacteria</taxon>
        <taxon>Pseudomonadati</taxon>
        <taxon>Pseudomonadota</taxon>
        <taxon>Alphaproteobacteria</taxon>
        <taxon>Rhodobacterales</taxon>
        <taxon>Paracoccaceae</taxon>
        <taxon>Paracoccus</taxon>
    </lineage>
</organism>
<dbReference type="STRING" id="1367847.JCM7686_2397"/>
<dbReference type="RefSeq" id="WP_020951103.1">
    <property type="nucleotide sequence ID" value="NC_022041.1"/>
</dbReference>
<dbReference type="EMBL" id="CP006650">
    <property type="protein sequence ID" value="AGT09465.1"/>
    <property type="molecule type" value="Genomic_DNA"/>
</dbReference>
<dbReference type="HOGENOM" id="CLU_2233910_0_0_5"/>
<gene>
    <name evidence="2" type="ORF">JCM7686_2397</name>
</gene>
<reference evidence="2 3" key="1">
    <citation type="journal article" date="2014" name="BMC Genomics">
        <title>Architecture and functions of a multipartite genome of the methylotrophic bacterium Paracoccus aminophilus JCM 7686, containing primary and secondary chromids.</title>
        <authorList>
            <person name="Dziewit L."/>
            <person name="Czarnecki J."/>
            <person name="Wibberg D."/>
            <person name="Radlinska M."/>
            <person name="Mrozek P."/>
            <person name="Szymczak M."/>
            <person name="Schluter A."/>
            <person name="Puhler A."/>
            <person name="Bartosik D."/>
        </authorList>
    </citation>
    <scope>NUCLEOTIDE SEQUENCE [LARGE SCALE GENOMIC DNA]</scope>
    <source>
        <strain evidence="2">JCM 7686</strain>
    </source>
</reference>
<dbReference type="Proteomes" id="UP000015480">
    <property type="component" value="Chromosome"/>
</dbReference>
<keyword evidence="3" id="KW-1185">Reference proteome</keyword>
<accession>S5Y186</accession>
<evidence type="ECO:0000256" key="1">
    <source>
        <dbReference type="SAM" id="MobiDB-lite"/>
    </source>
</evidence>
<name>S5Y186_PARAH</name>
<proteinExistence type="predicted"/>
<evidence type="ECO:0000313" key="2">
    <source>
        <dbReference type="EMBL" id="AGT09465.1"/>
    </source>
</evidence>
<evidence type="ECO:0000313" key="3">
    <source>
        <dbReference type="Proteomes" id="UP000015480"/>
    </source>
</evidence>
<feature type="region of interest" description="Disordered" evidence="1">
    <location>
        <begin position="1"/>
        <end position="20"/>
    </location>
</feature>
<sequence length="105" mass="11431">MTNSTQFDLRTAPEPRPAPSPIMTLFSLWKETAAWVDGTEPATTEELNAGAERKWTLRDAILALPSTDARDHLAKIVVSTSWGSHDLEDDGSGALWAEARALLIA</sequence>
<dbReference type="KEGG" id="pami:JCM7686_2397"/>
<protein>
    <submittedName>
        <fullName evidence="2">Uncharacterized protein</fullName>
    </submittedName>
</protein>
<dbReference type="PATRIC" id="fig|1367847.3.peg.2396"/>
<dbReference type="AlphaFoldDB" id="S5Y186"/>